<feature type="transmembrane region" description="Helical" evidence="1">
    <location>
        <begin position="12"/>
        <end position="31"/>
    </location>
</feature>
<evidence type="ECO:0000313" key="3">
    <source>
        <dbReference type="Proteomes" id="UP000243975"/>
    </source>
</evidence>
<evidence type="ECO:0000313" key="2">
    <source>
        <dbReference type="EMBL" id="KVH99861.1"/>
    </source>
</evidence>
<feature type="transmembrane region" description="Helical" evidence="1">
    <location>
        <begin position="111"/>
        <end position="135"/>
    </location>
</feature>
<dbReference type="Gramene" id="KVH99861">
    <property type="protein sequence ID" value="KVH99861"/>
    <property type="gene ID" value="Ccrd_021897"/>
</dbReference>
<gene>
    <name evidence="2" type="ORF">Ccrd_021897</name>
</gene>
<organism evidence="2 3">
    <name type="scientific">Cynara cardunculus var. scolymus</name>
    <name type="common">Globe artichoke</name>
    <name type="synonym">Cynara scolymus</name>
    <dbReference type="NCBI Taxonomy" id="59895"/>
    <lineage>
        <taxon>Eukaryota</taxon>
        <taxon>Viridiplantae</taxon>
        <taxon>Streptophyta</taxon>
        <taxon>Embryophyta</taxon>
        <taxon>Tracheophyta</taxon>
        <taxon>Spermatophyta</taxon>
        <taxon>Magnoliopsida</taxon>
        <taxon>eudicotyledons</taxon>
        <taxon>Gunneridae</taxon>
        <taxon>Pentapetalae</taxon>
        <taxon>asterids</taxon>
        <taxon>campanulids</taxon>
        <taxon>Asterales</taxon>
        <taxon>Asteraceae</taxon>
        <taxon>Carduoideae</taxon>
        <taxon>Cardueae</taxon>
        <taxon>Carduinae</taxon>
        <taxon>Cynara</taxon>
    </lineage>
</organism>
<keyword evidence="1" id="KW-0812">Transmembrane</keyword>
<dbReference type="PANTHER" id="PTHR35307">
    <property type="entry name" value="PROTEIN, PUTATIVE-RELATED"/>
    <property type="match status" value="1"/>
</dbReference>
<dbReference type="Proteomes" id="UP000243975">
    <property type="component" value="Unassembled WGS sequence"/>
</dbReference>
<keyword evidence="1" id="KW-1133">Transmembrane helix</keyword>
<protein>
    <submittedName>
        <fullName evidence="2">Uncharacterized protein</fullName>
    </submittedName>
</protein>
<keyword evidence="1" id="KW-0472">Membrane</keyword>
<feature type="transmembrane region" description="Helical" evidence="1">
    <location>
        <begin position="81"/>
        <end position="99"/>
    </location>
</feature>
<sequence>MKSTAEAMPWVGLYVAVASLICTLAMAADVFQGFRQRKLWFPCKFFTLNAASITLIAIAMKLPVDLTTNISNDDAFIYPNWSIRSTSIYFLLTMLANFLPSLGGMDDKELFTNIIALGILIITIIVNMFIQLAVIHDFLKLYVIDMSIITIFLLWPFWVAFTVPASTRILEYQYEEMHRSTLDCQEIKFSPKELTHYVKKYWMIAETGNPQFVIASSPICSASGFKEEPNASNNNARSEIKEYIGYALQIEEEAKLSKRMLKNMLKSITKLLYQSEKKQPRNLVKFLEKSTGFNGVAEFDNDQVPPLHPEETNNCWSLIAITLTAVALALPNIENGQVKGFKASNSNTRSEIEEYTSYVLQIEEEAKLSNRMLRNILGSIAKLVHESEKKQPRYLLKFLEKSIGFNGVIERVIQHQYQELHRSVLDCQEIKFSSKELTHHVKKYWMIAETGNPQFVLASSPFCSASGLVCSIIAAQSILSLIGMLEYTPHFWDGKSDYKWSINVILTIQYVRMVVGSIAPTFRCITTTTYFNLSKEWSINHINMFRVEKHWTQRLRHWKRNHYTSHIPGRHCKKVFNHVKNMILNLCIALQMTLVVICKTICLVPTCIMLLFCSCCHFCNSLLKRFREEPNASNNNARSEIKEYIGYALQIEEEAKLSKRMLKNMLKSITKLLYQSEKKQPRNLVKFLEKPTGFNGVAEFDNDQVPPLHPEETNNCWSLIAITLTAVALALPNIENGQVKGLLASMSEGLQFVTHIEETLDANGDLVKARKTARRVWTEVEVYCSWLHIDLQMKAHKGKMSQEILQWLSDEAIQIVIHSMYRISQTILLHCNEQEDWPTDVELFEWITTIIADLLCACFTNLPRVITLKCHHDAIEKREESIRTAAQLLGKSKTILNILEGRQLPDLDQESMAYIDKWQALPKSQVFLRNFEDASSFR</sequence>
<proteinExistence type="predicted"/>
<evidence type="ECO:0000256" key="1">
    <source>
        <dbReference type="SAM" id="Phobius"/>
    </source>
</evidence>
<reference evidence="2 3" key="1">
    <citation type="journal article" date="2016" name="Sci. Rep.">
        <title>The genome sequence of the outbreeding globe artichoke constructed de novo incorporating a phase-aware low-pass sequencing strategy of F1 progeny.</title>
        <authorList>
            <person name="Scaglione D."/>
            <person name="Reyes-Chin-Wo S."/>
            <person name="Acquadro A."/>
            <person name="Froenicke L."/>
            <person name="Portis E."/>
            <person name="Beitel C."/>
            <person name="Tirone M."/>
            <person name="Mauro R."/>
            <person name="Lo Monaco A."/>
            <person name="Mauromicale G."/>
            <person name="Faccioli P."/>
            <person name="Cattivelli L."/>
            <person name="Rieseberg L."/>
            <person name="Michelmore R."/>
            <person name="Lanteri S."/>
        </authorList>
    </citation>
    <scope>NUCLEOTIDE SEQUENCE [LARGE SCALE GENOMIC DNA]</scope>
    <source>
        <strain evidence="2">2C</strain>
    </source>
</reference>
<name>A0A103XZP8_CYNCS</name>
<feature type="transmembrane region" description="Helical" evidence="1">
    <location>
        <begin position="583"/>
        <end position="612"/>
    </location>
</feature>
<dbReference type="PANTHER" id="PTHR35307:SF9">
    <property type="entry name" value="TRANSMEMBRANE PROTEIN"/>
    <property type="match status" value="1"/>
</dbReference>
<accession>A0A103XZP8</accession>
<dbReference type="EMBL" id="LEKV01003409">
    <property type="protein sequence ID" value="KVH99861.1"/>
    <property type="molecule type" value="Genomic_DNA"/>
</dbReference>
<dbReference type="OMA" id="EETNNCW"/>
<dbReference type="AlphaFoldDB" id="A0A103XZP8"/>
<feature type="transmembrane region" description="Helical" evidence="1">
    <location>
        <begin position="43"/>
        <end position="61"/>
    </location>
</feature>
<feature type="transmembrane region" description="Helical" evidence="1">
    <location>
        <begin position="141"/>
        <end position="161"/>
    </location>
</feature>
<keyword evidence="3" id="KW-1185">Reference proteome</keyword>
<comment type="caution">
    <text evidence="2">The sequence shown here is derived from an EMBL/GenBank/DDBJ whole genome shotgun (WGS) entry which is preliminary data.</text>
</comment>